<protein>
    <recommendedName>
        <fullName evidence="9">Mesothelin-like protein</fullName>
    </recommendedName>
</protein>
<dbReference type="Pfam" id="PF06060">
    <property type="entry name" value="Mesothelin"/>
    <property type="match status" value="2"/>
</dbReference>
<dbReference type="GO" id="GO:0009986">
    <property type="term" value="C:cell surface"/>
    <property type="evidence" value="ECO:0007669"/>
    <property type="project" value="TreeGrafter"/>
</dbReference>
<sequence length="1632" mass="181703">METFSRRAAYYVTPPIQSADWVKINFGFFSRFASLLDFYELNPYFSGLEALQVLSSKQLAEMLLLPLRTPPERDVVIHSVFDFLLESPEERKVTEVLHFMVQLAGEVNPPCSVYKIIFDRLYGAITTISRQLEPAIWAGIDELMSIAPEGPGCLSSFNNSAQWLTDNLGPFSELVLVSELLHLNPLFNPLEAIQVLTPKQRVELLALNLSVNTDTVINMLFEYMTAAPEERRFTEFLSYLVMFTEMGNLSCSFYETLFSRLDDIMVTASSKIASSITYTKLALSKQLPLGCIIYSGECNVTMPNETEICIGVNSTELQIHLDNGTMAGRFCSFSVEEFACASLSDLTAQDLAAMLRCDRPFNSSGSKPVWKLFLSKASMVLDEALDLLTNTMLNPLNPSASMILDSIQELRLDVVKIAILNDPTFIQMWFGRRLRPFLPAVSQDFLSCLATKTLTCSTYQSIVRILGEIQPHMMNGREMSVFTHFIRVVLTKNNTADPACSSNTINSSDWMQKNLGGFSVFISIQDLQKLYPKFSPLEALAYLSVGQLAAMSATPGQLTSPDQVTMVMKYVPDLKLASFFDDFSAAITGNELLMPPTVRSAMLEVVFSRANLSYPSVEDSVVIQWLQYRLPPLLINLIPSQVNPYFQILVRRSCNTEHQGVMLLNSTIHTLSADSQKEIYNHIVLALKGSSALRCYGDNYNNSFYSFTEDSFMGFQFPNLTTFLSLMPPDRMHLLVNSMPPSHLGNLLRRPNVLDNEEQICDLYRSYAQTPVFLETESLPEVVRRPTLPCVWPMALRSSSRSEVNAWFDRRLQNYLVFLSKSLISPDVTYNTSCLAFQKLVLVLGQYNYTAADFAQQDMFNTIRAYLQSGDPPEKAPPKNPQFYPEPRDYYTRLIYQQDSNFNPLLWGSFHPIGSALKKLTERRKFDNLKTSPCRVGPRDQISVALTSNFGVNIDSNTISALGNESTSMSASQIKAIQPQQLLNALSTLSTVTGWSEGQAKNIIASLMMMMQGFIASINSSSSLLTLGSLIIGVPASVFNRINPSEILVASKNPLLIGYMMSAPKVVQHVFVTQIISFNSNGDMMVQNVPDEMATDIPRVQLQTFTSSRAEMFFDLIAVESATTMLGGANNLSSSVLQGFTCTSVRSIEKVQIKNLVKGCRRRGQNKVKLVETQLTCMYNQIKGESDISTFDLFPPDVLLYYDYSLVPQNTCRSYFEELGDADFSVFSSDLSYKRTALLNNARSCLKTTRQFLKYFLRVLKNNRVSRAKRTRMQAEIGKSVKSRVKRAAVTECTVGTITQAVIGDPTFPFDYDDINQFNFCLSVATVRDNLEGITQKVDQVDYLKIVLSKLQQAYTTTIPEDQVLVLGAASRVATVDQINTWTITQVDTLASLMDTSNDKWDPSLAEAIILKYLRVQGNKLGSIELNAIGGPNLCSLDVEVLRNISHLSLKEADALDVSNCTADKQKVLFNISIEAFTAASKALSPVSTYQLSKPYLGGASMEFVQRLAASNVNMDLMTFKNLDSPVLLGLTVNEVKNLLGTNLPDLKSFENTTIIQNWITKQLQSELDTLNIGLVGGRADATTVPTVTTPAVTKQTTQTTKAAGAQIQGEFAGLTFLVFLALFISSHQIVI</sequence>
<evidence type="ECO:0000256" key="1">
    <source>
        <dbReference type="ARBA" id="ARBA00004370"/>
    </source>
</evidence>
<evidence type="ECO:0008006" key="9">
    <source>
        <dbReference type="Google" id="ProtNLM"/>
    </source>
</evidence>
<dbReference type="GO" id="GO:0007160">
    <property type="term" value="P:cell-matrix adhesion"/>
    <property type="evidence" value="ECO:0007669"/>
    <property type="project" value="TreeGrafter"/>
</dbReference>
<dbReference type="PANTHER" id="PTHR23412:SF6">
    <property type="entry name" value="MESOTHELIN"/>
    <property type="match status" value="1"/>
</dbReference>
<evidence type="ECO:0000313" key="7">
    <source>
        <dbReference type="EMBL" id="KAK5599033.1"/>
    </source>
</evidence>
<keyword evidence="4" id="KW-0130">Cell adhesion</keyword>
<evidence type="ECO:0000256" key="4">
    <source>
        <dbReference type="ARBA" id="ARBA00022889"/>
    </source>
</evidence>
<proteinExistence type="inferred from homology"/>
<dbReference type="GO" id="GO:0016020">
    <property type="term" value="C:membrane"/>
    <property type="evidence" value="ECO:0007669"/>
    <property type="project" value="UniProtKB-SubCell"/>
</dbReference>
<keyword evidence="3" id="KW-0732">Signal</keyword>
<dbReference type="PANTHER" id="PTHR23412">
    <property type="entry name" value="STEREOCILIN RELATED"/>
    <property type="match status" value="1"/>
</dbReference>
<gene>
    <name evidence="7" type="ORF">CRENBAI_026834</name>
</gene>
<reference evidence="7 8" key="1">
    <citation type="submission" date="2021-06" db="EMBL/GenBank/DDBJ databases">
        <authorList>
            <person name="Palmer J.M."/>
        </authorList>
    </citation>
    <scope>NUCLEOTIDE SEQUENCE [LARGE SCALE GENOMIC DNA]</scope>
    <source>
        <strain evidence="7 8">MEX-2019</strain>
        <tissue evidence="7">Muscle</tissue>
    </source>
</reference>
<dbReference type="InterPro" id="IPR010335">
    <property type="entry name" value="Mesothelin"/>
</dbReference>
<evidence type="ECO:0000256" key="6">
    <source>
        <dbReference type="ARBA" id="ARBA00023180"/>
    </source>
</evidence>
<dbReference type="EMBL" id="JAHHUM010002971">
    <property type="protein sequence ID" value="KAK5599033.1"/>
    <property type="molecule type" value="Genomic_DNA"/>
</dbReference>
<organism evidence="7 8">
    <name type="scientific">Crenichthys baileyi</name>
    <name type="common">White River springfish</name>
    <dbReference type="NCBI Taxonomy" id="28760"/>
    <lineage>
        <taxon>Eukaryota</taxon>
        <taxon>Metazoa</taxon>
        <taxon>Chordata</taxon>
        <taxon>Craniata</taxon>
        <taxon>Vertebrata</taxon>
        <taxon>Euteleostomi</taxon>
        <taxon>Actinopterygii</taxon>
        <taxon>Neopterygii</taxon>
        <taxon>Teleostei</taxon>
        <taxon>Neoteleostei</taxon>
        <taxon>Acanthomorphata</taxon>
        <taxon>Ovalentaria</taxon>
        <taxon>Atherinomorphae</taxon>
        <taxon>Cyprinodontiformes</taxon>
        <taxon>Goodeidae</taxon>
        <taxon>Crenichthys</taxon>
    </lineage>
</organism>
<accession>A0AAV9QNH0</accession>
<comment type="subcellular location">
    <subcellularLocation>
        <location evidence="1">Membrane</location>
    </subcellularLocation>
</comment>
<keyword evidence="6" id="KW-0325">Glycoprotein</keyword>
<dbReference type="Proteomes" id="UP001311232">
    <property type="component" value="Unassembled WGS sequence"/>
</dbReference>
<name>A0AAV9QNH0_9TELE</name>
<keyword evidence="8" id="KW-1185">Reference proteome</keyword>
<evidence type="ECO:0000313" key="8">
    <source>
        <dbReference type="Proteomes" id="UP001311232"/>
    </source>
</evidence>
<keyword evidence="5" id="KW-0472">Membrane</keyword>
<evidence type="ECO:0000256" key="3">
    <source>
        <dbReference type="ARBA" id="ARBA00022729"/>
    </source>
</evidence>
<comment type="similarity">
    <text evidence="2">Belongs to the mesothelin family.</text>
</comment>
<dbReference type="InterPro" id="IPR026664">
    <property type="entry name" value="Stereocilin-rel"/>
</dbReference>
<evidence type="ECO:0000256" key="2">
    <source>
        <dbReference type="ARBA" id="ARBA00011016"/>
    </source>
</evidence>
<evidence type="ECO:0000256" key="5">
    <source>
        <dbReference type="ARBA" id="ARBA00023136"/>
    </source>
</evidence>
<comment type="caution">
    <text evidence="7">The sequence shown here is derived from an EMBL/GenBank/DDBJ whole genome shotgun (WGS) entry which is preliminary data.</text>
</comment>